<dbReference type="InterPro" id="IPR016181">
    <property type="entry name" value="Acyl_CoA_acyltransferase"/>
</dbReference>
<evidence type="ECO:0000313" key="4">
    <source>
        <dbReference type="Proteomes" id="UP000295132"/>
    </source>
</evidence>
<dbReference type="EMBL" id="JAVGVR010000001">
    <property type="protein sequence ID" value="MDQ6599335.1"/>
    <property type="molecule type" value="Genomic_DNA"/>
</dbReference>
<dbReference type="AlphaFoldDB" id="A0A4R5VPP1"/>
<sequence>MTETATTIIIEENNFYLNAYVDLFNKRIRVDDYRGNTSLVLKQAEELVHQHKAEKLIVKGRAEDLQLFYEKGLQPEAILDRYFLGSDAYFFSKFYTVERKKNEYWIKEDEILQGIYQLNPSVEKPYPPKEYELKKADESFAEQLATLYGQVFEIYPTPMNDPEYVKKTMQEGTVYYVFFHEGKIVSAASAEINAFYKNAELTDCATLPEYRGKYGLMKILLKELEGELKRQGVFCAYSIARSLSFGMNAALFQLGYGYRGRFMNNCYIYDKLEDMNMWVKNLTNC</sequence>
<dbReference type="PROSITE" id="PS51186">
    <property type="entry name" value="GNAT"/>
    <property type="match status" value="1"/>
</dbReference>
<keyword evidence="5" id="KW-1185">Reference proteome</keyword>
<proteinExistence type="predicted"/>
<evidence type="ECO:0000313" key="3">
    <source>
        <dbReference type="EMBL" id="TDK60384.1"/>
    </source>
</evidence>
<comment type="caution">
    <text evidence="3">The sequence shown here is derived from an EMBL/GenBank/DDBJ whole genome shotgun (WGS) entry which is preliminary data.</text>
</comment>
<dbReference type="Pfam" id="PF00583">
    <property type="entry name" value="Acetyltransf_1"/>
    <property type="match status" value="1"/>
</dbReference>
<gene>
    <name evidence="3" type="primary">ablB</name>
    <name evidence="3" type="ORF">E2K98_16920</name>
    <name evidence="2" type="ORF">RCG21_23865</name>
</gene>
<evidence type="ECO:0000259" key="1">
    <source>
        <dbReference type="PROSITE" id="PS51186"/>
    </source>
</evidence>
<protein>
    <submittedName>
        <fullName evidence="2 3">Beta-lysine N-acetyltransferase</fullName>
    </submittedName>
</protein>
<dbReference type="Proteomes" id="UP000295132">
    <property type="component" value="Unassembled WGS sequence"/>
</dbReference>
<accession>A0A4R5VPP1</accession>
<dbReference type="Proteomes" id="UP001178888">
    <property type="component" value="Unassembled WGS sequence"/>
</dbReference>
<reference evidence="3 4" key="1">
    <citation type="submission" date="2019-03" db="EMBL/GenBank/DDBJ databases">
        <title>Bacillus niacini sp. nov. a Nicotinate-Metabolizing Mesophile Isolated from Soil.</title>
        <authorList>
            <person name="Zhang G."/>
        </authorList>
    </citation>
    <scope>NUCLEOTIDE SEQUENCE [LARGE SCALE GENOMIC DNA]</scope>
    <source>
        <strain evidence="3 4">WN066</strain>
    </source>
</reference>
<evidence type="ECO:0000313" key="2">
    <source>
        <dbReference type="EMBL" id="MDQ6599335.1"/>
    </source>
</evidence>
<dbReference type="RefSeq" id="WP_133336121.1">
    <property type="nucleotide sequence ID" value="NZ_JAVGVR010000001.1"/>
</dbReference>
<feature type="domain" description="N-acetyltransferase" evidence="1">
    <location>
        <begin position="131"/>
        <end position="274"/>
    </location>
</feature>
<keyword evidence="3" id="KW-0808">Transferase</keyword>
<dbReference type="InterPro" id="IPR000182">
    <property type="entry name" value="GNAT_dom"/>
</dbReference>
<dbReference type="SUPFAM" id="SSF55729">
    <property type="entry name" value="Acyl-CoA N-acyltransferases (Nat)"/>
    <property type="match status" value="1"/>
</dbReference>
<dbReference type="CDD" id="cd04301">
    <property type="entry name" value="NAT_SF"/>
    <property type="match status" value="1"/>
</dbReference>
<dbReference type="GO" id="GO:0008080">
    <property type="term" value="F:N-acetyltransferase activity"/>
    <property type="evidence" value="ECO:0007669"/>
    <property type="project" value="InterPro"/>
</dbReference>
<dbReference type="Gene3D" id="3.40.630.30">
    <property type="match status" value="1"/>
</dbReference>
<dbReference type="InterPro" id="IPR022525">
    <property type="entry name" value="GNAT_AblB"/>
</dbReference>
<reference evidence="2" key="2">
    <citation type="submission" date="2023-08" db="EMBL/GenBank/DDBJ databases">
        <title>Nitrogen cycling bacteria in agricultural field soils.</title>
        <authorList>
            <person name="Jang J."/>
        </authorList>
    </citation>
    <scope>NUCLEOTIDE SEQUENCE</scope>
    <source>
        <strain evidence="2">PS3-36</strain>
    </source>
</reference>
<organism evidence="3 4">
    <name type="scientific">Bacillus salipaludis</name>
    <dbReference type="NCBI Taxonomy" id="2547811"/>
    <lineage>
        <taxon>Bacteria</taxon>
        <taxon>Bacillati</taxon>
        <taxon>Bacillota</taxon>
        <taxon>Bacilli</taxon>
        <taxon>Bacillales</taxon>
        <taxon>Bacillaceae</taxon>
        <taxon>Bacillus</taxon>
    </lineage>
</organism>
<dbReference type="EMBL" id="SMYO01000007">
    <property type="protein sequence ID" value="TDK60384.1"/>
    <property type="molecule type" value="Genomic_DNA"/>
</dbReference>
<dbReference type="NCBIfam" id="TIGR03827">
    <property type="entry name" value="GNAT_ablB"/>
    <property type="match status" value="1"/>
</dbReference>
<name>A0A4R5VPP1_9BACI</name>
<evidence type="ECO:0000313" key="5">
    <source>
        <dbReference type="Proteomes" id="UP001178888"/>
    </source>
</evidence>